<name>A0AAN8I4W7_9EURO</name>
<accession>A0AAN8I4W7</accession>
<organism evidence="2 3">
    <name type="scientific">Knufia fluminis</name>
    <dbReference type="NCBI Taxonomy" id="191047"/>
    <lineage>
        <taxon>Eukaryota</taxon>
        <taxon>Fungi</taxon>
        <taxon>Dikarya</taxon>
        <taxon>Ascomycota</taxon>
        <taxon>Pezizomycotina</taxon>
        <taxon>Eurotiomycetes</taxon>
        <taxon>Chaetothyriomycetidae</taxon>
        <taxon>Chaetothyriales</taxon>
        <taxon>Trichomeriaceae</taxon>
        <taxon>Knufia</taxon>
    </lineage>
</organism>
<evidence type="ECO:0000256" key="1">
    <source>
        <dbReference type="SAM" id="Phobius"/>
    </source>
</evidence>
<protein>
    <submittedName>
        <fullName evidence="2">Uncharacterized protein</fullName>
    </submittedName>
</protein>
<feature type="transmembrane region" description="Helical" evidence="1">
    <location>
        <begin position="278"/>
        <end position="298"/>
    </location>
</feature>
<proteinExistence type="predicted"/>
<gene>
    <name evidence="2" type="ORF">OHC33_008423</name>
</gene>
<dbReference type="InterPro" id="IPR046536">
    <property type="entry name" value="DUF6601"/>
</dbReference>
<keyword evidence="1" id="KW-1133">Transmembrane helix</keyword>
<evidence type="ECO:0000313" key="3">
    <source>
        <dbReference type="Proteomes" id="UP001316803"/>
    </source>
</evidence>
<dbReference type="EMBL" id="JAKLMC020000026">
    <property type="protein sequence ID" value="KAK5950480.1"/>
    <property type="molecule type" value="Genomic_DNA"/>
</dbReference>
<dbReference type="PANTHER" id="PTHR34414:SF1">
    <property type="entry name" value="SUBTILISIN-LIKE SERINE PROTEASE"/>
    <property type="match status" value="1"/>
</dbReference>
<dbReference type="AlphaFoldDB" id="A0AAN8I4W7"/>
<dbReference type="Proteomes" id="UP001316803">
    <property type="component" value="Unassembled WGS sequence"/>
</dbReference>
<keyword evidence="1" id="KW-0812">Transmembrane</keyword>
<reference evidence="2 3" key="1">
    <citation type="submission" date="2022-12" db="EMBL/GenBank/DDBJ databases">
        <title>Genomic features and morphological characterization of a novel Knufia sp. strain isolated from spacecraft assembly facility.</title>
        <authorList>
            <person name="Teixeira M."/>
            <person name="Chander A.M."/>
            <person name="Stajich J.E."/>
            <person name="Venkateswaran K."/>
        </authorList>
    </citation>
    <scope>NUCLEOTIDE SEQUENCE [LARGE SCALE GENOMIC DNA]</scope>
    <source>
        <strain evidence="2 3">FJI-L2-BK-P2</strain>
    </source>
</reference>
<sequence length="366" mass="40966">MAKALNYMAVPDVEAISKYSSDDDRNILMTSRMSPPFEDAHAIYTSGNHNSSSKAELHLPAIYNVRDPSGRSIGLRSLNSEDSVSIQKYCSQQLAVARLNIIHTHLWTAGLPRNAQPLHNHVLRGRKFVITERADYHLLWQKDTLLLMPLPPYLLDHEFWIKHLCSDRSLFEVANGMLLSYMWLICSESDLSLAHEAGLIPQAVGWPEWTRLVHSAASRIPLDGSKDVNPRYMYGELRLGRLNWIYRLSSRTRSFTTMMRGYNYGYTSYGSFFARNTAWIVGATVYISVVLTAMQVGLATKELQDSIAFSRVSYGFTLLAIVAPLGGLALVTVLLMVLVPFNLTYALGQRKRAAATARSAHASSGH</sequence>
<feature type="transmembrane region" description="Helical" evidence="1">
    <location>
        <begin position="318"/>
        <end position="343"/>
    </location>
</feature>
<keyword evidence="3" id="KW-1185">Reference proteome</keyword>
<comment type="caution">
    <text evidence="2">The sequence shown here is derived from an EMBL/GenBank/DDBJ whole genome shotgun (WGS) entry which is preliminary data.</text>
</comment>
<evidence type="ECO:0000313" key="2">
    <source>
        <dbReference type="EMBL" id="KAK5950480.1"/>
    </source>
</evidence>
<keyword evidence="1" id="KW-0472">Membrane</keyword>
<dbReference type="Pfam" id="PF20246">
    <property type="entry name" value="DUF6601"/>
    <property type="match status" value="1"/>
</dbReference>
<dbReference type="PANTHER" id="PTHR34414">
    <property type="entry name" value="HET DOMAIN-CONTAINING PROTEIN-RELATED"/>
    <property type="match status" value="1"/>
</dbReference>